<reference evidence="2" key="1">
    <citation type="submission" date="2016-12" db="EMBL/GenBank/DDBJ databases">
        <authorList>
            <person name="Brunel B."/>
        </authorList>
    </citation>
    <scope>NUCLEOTIDE SEQUENCE [LARGE SCALE GENOMIC DNA]</scope>
</reference>
<dbReference type="EMBL" id="FUIG01000037">
    <property type="protein sequence ID" value="SJM32592.1"/>
    <property type="molecule type" value="Genomic_DNA"/>
</dbReference>
<keyword evidence="2" id="KW-1185">Reference proteome</keyword>
<sequence>MERSLFRRLASGKPADDQFLCLHHPNRWHYDILRTLDHFRSASKFTGAEPDPRLAEAIAHLRSKRLADGTEQRA</sequence>
<dbReference type="AlphaFoldDB" id="A0A2P9AN89"/>
<proteinExistence type="predicted"/>
<name>A0A2P9AN89_9HYPH</name>
<evidence type="ECO:0000313" key="1">
    <source>
        <dbReference type="EMBL" id="SJM32592.1"/>
    </source>
</evidence>
<organism evidence="1 2">
    <name type="scientific">Mesorhizobium delmotii</name>
    <dbReference type="NCBI Taxonomy" id="1631247"/>
    <lineage>
        <taxon>Bacteria</taxon>
        <taxon>Pseudomonadati</taxon>
        <taxon>Pseudomonadota</taxon>
        <taxon>Alphaproteobacteria</taxon>
        <taxon>Hyphomicrobiales</taxon>
        <taxon>Phyllobacteriaceae</taxon>
        <taxon>Mesorhizobium</taxon>
    </lineage>
</organism>
<evidence type="ECO:0000313" key="2">
    <source>
        <dbReference type="Proteomes" id="UP000245698"/>
    </source>
</evidence>
<dbReference type="Proteomes" id="UP000245698">
    <property type="component" value="Unassembled WGS sequence"/>
</dbReference>
<gene>
    <name evidence="1" type="ORF">BQ8482_30048</name>
</gene>
<accession>A0A2P9AN89</accession>
<protein>
    <submittedName>
        <fullName evidence="1">Uncharacterized protein</fullName>
    </submittedName>
</protein>